<proteinExistence type="predicted"/>
<evidence type="ECO:0000256" key="2">
    <source>
        <dbReference type="ARBA" id="ARBA00023163"/>
    </source>
</evidence>
<dbReference type="InterPro" id="IPR036388">
    <property type="entry name" value="WH-like_DNA-bd_sf"/>
</dbReference>
<dbReference type="PIRSF" id="PIRSF016838">
    <property type="entry name" value="PafC"/>
    <property type="match status" value="1"/>
</dbReference>
<feature type="domain" description="HTH deoR-type" evidence="3">
    <location>
        <begin position="3"/>
        <end position="62"/>
    </location>
</feature>
<dbReference type="InterPro" id="IPR028349">
    <property type="entry name" value="PafC-like"/>
</dbReference>
<evidence type="ECO:0000313" key="5">
    <source>
        <dbReference type="Proteomes" id="UP001344632"/>
    </source>
</evidence>
<dbReference type="Gene3D" id="1.10.10.10">
    <property type="entry name" value="Winged helix-like DNA-binding domain superfamily/Winged helix DNA-binding domain"/>
    <property type="match status" value="1"/>
</dbReference>
<dbReference type="EMBL" id="JARLKZ010000006">
    <property type="protein sequence ID" value="MEC0240362.1"/>
    <property type="molecule type" value="Genomic_DNA"/>
</dbReference>
<gene>
    <name evidence="4" type="ORF">P4H66_10920</name>
</gene>
<dbReference type="InterPro" id="IPR036390">
    <property type="entry name" value="WH_DNA-bd_sf"/>
</dbReference>
<name>A0ABU6GKT6_9BACL</name>
<dbReference type="PROSITE" id="PS51000">
    <property type="entry name" value="HTH_DEOR_2"/>
    <property type="match status" value="1"/>
</dbReference>
<dbReference type="InterPro" id="IPR001034">
    <property type="entry name" value="DeoR_HTH"/>
</dbReference>
<dbReference type="Pfam" id="PF13280">
    <property type="entry name" value="WYL"/>
    <property type="match status" value="1"/>
</dbReference>
<dbReference type="SMART" id="SM00420">
    <property type="entry name" value="HTH_DEOR"/>
    <property type="match status" value="1"/>
</dbReference>
<dbReference type="PANTHER" id="PTHR34580:SF9">
    <property type="entry name" value="SLL5097 PROTEIN"/>
    <property type="match status" value="1"/>
</dbReference>
<dbReference type="SUPFAM" id="SSF46785">
    <property type="entry name" value="Winged helix' DNA-binding domain"/>
    <property type="match status" value="1"/>
</dbReference>
<organism evidence="4 5">
    <name type="scientific">Paenibacillus dokdonensis</name>
    <dbReference type="NCBI Taxonomy" id="2567944"/>
    <lineage>
        <taxon>Bacteria</taxon>
        <taxon>Bacillati</taxon>
        <taxon>Bacillota</taxon>
        <taxon>Bacilli</taxon>
        <taxon>Bacillales</taxon>
        <taxon>Paenibacillaceae</taxon>
        <taxon>Paenibacillus</taxon>
    </lineage>
</organism>
<evidence type="ECO:0000256" key="1">
    <source>
        <dbReference type="ARBA" id="ARBA00023015"/>
    </source>
</evidence>
<accession>A0ABU6GKT6</accession>
<protein>
    <submittedName>
        <fullName evidence="4">YafY family protein</fullName>
    </submittedName>
</protein>
<reference evidence="4 5" key="1">
    <citation type="submission" date="2023-03" db="EMBL/GenBank/DDBJ databases">
        <title>Bacillus Genome Sequencing.</title>
        <authorList>
            <person name="Dunlap C."/>
        </authorList>
    </citation>
    <scope>NUCLEOTIDE SEQUENCE [LARGE SCALE GENOMIC DNA]</scope>
    <source>
        <strain evidence="4 5">BD-525</strain>
    </source>
</reference>
<dbReference type="Pfam" id="PF08279">
    <property type="entry name" value="HTH_11"/>
    <property type="match status" value="1"/>
</dbReference>
<dbReference type="PANTHER" id="PTHR34580">
    <property type="match status" value="1"/>
</dbReference>
<dbReference type="Proteomes" id="UP001344632">
    <property type="component" value="Unassembled WGS sequence"/>
</dbReference>
<keyword evidence="5" id="KW-1185">Reference proteome</keyword>
<dbReference type="RefSeq" id="WP_326088294.1">
    <property type="nucleotide sequence ID" value="NZ_JARLKZ010000006.1"/>
</dbReference>
<dbReference type="InterPro" id="IPR013196">
    <property type="entry name" value="HTH_11"/>
</dbReference>
<keyword evidence="1" id="KW-0805">Transcription regulation</keyword>
<sequence>MSKSKRLMELMMTVNRKRKFTVKELAQEYGVSSRTILRDLQELSELGVPLYSEVGPHGGYQVLRERTLPPIAFTEEEAVSIFFAIHALRHYSSLPFETESSAALSKFYYYMSGDTRDRIDQMKNRVDFVTPERQVTAPHLSILLDAAIQQKVLTIDYESKDNQTSREIQPIGIYTRNGLWYCPAYSFRNHEIRVFRCDRIHSVDLSEKEPMDIRHIHLENRELIRQVDQEYVHLFAELTKDGVLTYEAEPWPVLKLQIREDGTGWLEGNILKSDIPFFANFFIGLGLKVTVENPPELLSCIQKILSELMSKYDQQTMIRRKDIP</sequence>
<keyword evidence="2" id="KW-0804">Transcription</keyword>
<dbReference type="InterPro" id="IPR026881">
    <property type="entry name" value="WYL_dom"/>
</dbReference>
<evidence type="ECO:0000259" key="3">
    <source>
        <dbReference type="PROSITE" id="PS51000"/>
    </source>
</evidence>
<evidence type="ECO:0000313" key="4">
    <source>
        <dbReference type="EMBL" id="MEC0240362.1"/>
    </source>
</evidence>
<dbReference type="InterPro" id="IPR051534">
    <property type="entry name" value="CBASS_pafABC_assoc_protein"/>
</dbReference>
<dbReference type="PROSITE" id="PS52050">
    <property type="entry name" value="WYL"/>
    <property type="match status" value="1"/>
</dbReference>
<comment type="caution">
    <text evidence="4">The sequence shown here is derived from an EMBL/GenBank/DDBJ whole genome shotgun (WGS) entry which is preliminary data.</text>
</comment>